<dbReference type="Proteomes" id="UP000565715">
    <property type="component" value="Unassembled WGS sequence"/>
</dbReference>
<evidence type="ECO:0000313" key="8">
    <source>
        <dbReference type="Proteomes" id="UP000565715"/>
    </source>
</evidence>
<dbReference type="InterPro" id="IPR042216">
    <property type="entry name" value="MitoNEET_CISD"/>
</dbReference>
<dbReference type="GO" id="GO:0051537">
    <property type="term" value="F:2 iron, 2 sulfur cluster binding"/>
    <property type="evidence" value="ECO:0007669"/>
    <property type="project" value="UniProtKB-KW"/>
</dbReference>
<keyword evidence="1" id="KW-0001">2Fe-2S</keyword>
<evidence type="ECO:0000256" key="4">
    <source>
        <dbReference type="ARBA" id="ARBA00023014"/>
    </source>
</evidence>
<dbReference type="InterPro" id="IPR018967">
    <property type="entry name" value="FeS-contain_CDGSH-typ"/>
</dbReference>
<dbReference type="GO" id="GO:0046872">
    <property type="term" value="F:metal ion binding"/>
    <property type="evidence" value="ECO:0007669"/>
    <property type="project" value="UniProtKB-KW"/>
</dbReference>
<evidence type="ECO:0000256" key="1">
    <source>
        <dbReference type="ARBA" id="ARBA00022714"/>
    </source>
</evidence>
<sequence>MPTEHDEKPAAPAAAVRDRPAQPAGTESTRIVFTEDGPALVDGPVELVTADGAVIRADRFLVAICLCKRSRTYPLCDTSHRRHRRCDR</sequence>
<dbReference type="RefSeq" id="WP_157112963.1">
    <property type="nucleotide sequence ID" value="NZ_JAAXOO010000002.1"/>
</dbReference>
<dbReference type="AlphaFoldDB" id="A0A846XGM8"/>
<dbReference type="Pfam" id="PF09360">
    <property type="entry name" value="zf-CDGSH"/>
    <property type="match status" value="1"/>
</dbReference>
<name>A0A846XGM8_9NOCA</name>
<feature type="domain" description="Iron-binding zinc finger CDGSH type" evidence="6">
    <location>
        <begin position="42"/>
        <end position="86"/>
    </location>
</feature>
<protein>
    <submittedName>
        <fullName evidence="7">CDGSH iron-sulfur domain-containing protein</fullName>
    </submittedName>
</protein>
<feature type="region of interest" description="Disordered" evidence="5">
    <location>
        <begin position="1"/>
        <end position="28"/>
    </location>
</feature>
<evidence type="ECO:0000259" key="6">
    <source>
        <dbReference type="SMART" id="SM00704"/>
    </source>
</evidence>
<evidence type="ECO:0000256" key="2">
    <source>
        <dbReference type="ARBA" id="ARBA00022723"/>
    </source>
</evidence>
<organism evidence="7 8">
    <name type="scientific">Nocardia speluncae</name>
    <dbReference type="NCBI Taxonomy" id="419477"/>
    <lineage>
        <taxon>Bacteria</taxon>
        <taxon>Bacillati</taxon>
        <taxon>Actinomycetota</taxon>
        <taxon>Actinomycetes</taxon>
        <taxon>Mycobacteriales</taxon>
        <taxon>Nocardiaceae</taxon>
        <taxon>Nocardia</taxon>
    </lineage>
</organism>
<keyword evidence="8" id="KW-1185">Reference proteome</keyword>
<dbReference type="SMART" id="SM00704">
    <property type="entry name" value="ZnF_CDGSH"/>
    <property type="match status" value="1"/>
</dbReference>
<gene>
    <name evidence="7" type="ORF">HGA13_11780</name>
</gene>
<keyword evidence="3" id="KW-0408">Iron</keyword>
<evidence type="ECO:0000256" key="3">
    <source>
        <dbReference type="ARBA" id="ARBA00023004"/>
    </source>
</evidence>
<accession>A0A846XGM8</accession>
<dbReference type="Gene3D" id="3.40.5.90">
    <property type="entry name" value="CDGSH iron-sulfur domain, mitoNEET-type"/>
    <property type="match status" value="1"/>
</dbReference>
<evidence type="ECO:0000256" key="5">
    <source>
        <dbReference type="SAM" id="MobiDB-lite"/>
    </source>
</evidence>
<dbReference type="GO" id="GO:0005737">
    <property type="term" value="C:cytoplasm"/>
    <property type="evidence" value="ECO:0007669"/>
    <property type="project" value="UniProtKB-ARBA"/>
</dbReference>
<keyword evidence="4" id="KW-0411">Iron-sulfur</keyword>
<dbReference type="EMBL" id="JAAXOO010000002">
    <property type="protein sequence ID" value="NKY33753.1"/>
    <property type="molecule type" value="Genomic_DNA"/>
</dbReference>
<comment type="caution">
    <text evidence="7">The sequence shown here is derived from an EMBL/GenBank/DDBJ whole genome shotgun (WGS) entry which is preliminary data.</text>
</comment>
<evidence type="ECO:0000313" key="7">
    <source>
        <dbReference type="EMBL" id="NKY33753.1"/>
    </source>
</evidence>
<proteinExistence type="predicted"/>
<reference evidence="7 8" key="1">
    <citation type="submission" date="2020-04" db="EMBL/GenBank/DDBJ databases">
        <title>MicrobeNet Type strains.</title>
        <authorList>
            <person name="Nicholson A.C."/>
        </authorList>
    </citation>
    <scope>NUCLEOTIDE SEQUENCE [LARGE SCALE GENOMIC DNA]</scope>
    <source>
        <strain evidence="7 8">DSM 45078</strain>
    </source>
</reference>
<keyword evidence="2" id="KW-0479">Metal-binding</keyword>